<proteinExistence type="predicted"/>
<evidence type="ECO:0000313" key="2">
    <source>
        <dbReference type="Proteomes" id="UP000886501"/>
    </source>
</evidence>
<name>A0ACB6ZHC8_THEGA</name>
<protein>
    <submittedName>
        <fullName evidence="1">Uncharacterized protein</fullName>
    </submittedName>
</protein>
<gene>
    <name evidence="1" type="ORF">BDM02DRAFT_3269203</name>
</gene>
<keyword evidence="2" id="KW-1185">Reference proteome</keyword>
<evidence type="ECO:0000313" key="1">
    <source>
        <dbReference type="EMBL" id="KAF9648843.1"/>
    </source>
</evidence>
<accession>A0ACB6ZHC8</accession>
<reference evidence="1" key="2">
    <citation type="journal article" date="2020" name="Nat. Commun.">
        <title>Large-scale genome sequencing of mycorrhizal fungi provides insights into the early evolution of symbiotic traits.</title>
        <authorList>
            <person name="Miyauchi S."/>
            <person name="Kiss E."/>
            <person name="Kuo A."/>
            <person name="Drula E."/>
            <person name="Kohler A."/>
            <person name="Sanchez-Garcia M."/>
            <person name="Morin E."/>
            <person name="Andreopoulos B."/>
            <person name="Barry K.W."/>
            <person name="Bonito G."/>
            <person name="Buee M."/>
            <person name="Carver A."/>
            <person name="Chen C."/>
            <person name="Cichocki N."/>
            <person name="Clum A."/>
            <person name="Culley D."/>
            <person name="Crous P.W."/>
            <person name="Fauchery L."/>
            <person name="Girlanda M."/>
            <person name="Hayes R.D."/>
            <person name="Keri Z."/>
            <person name="LaButti K."/>
            <person name="Lipzen A."/>
            <person name="Lombard V."/>
            <person name="Magnuson J."/>
            <person name="Maillard F."/>
            <person name="Murat C."/>
            <person name="Nolan M."/>
            <person name="Ohm R.A."/>
            <person name="Pangilinan J."/>
            <person name="Pereira M.F."/>
            <person name="Perotto S."/>
            <person name="Peter M."/>
            <person name="Pfister S."/>
            <person name="Riley R."/>
            <person name="Sitrit Y."/>
            <person name="Stielow J.B."/>
            <person name="Szollosi G."/>
            <person name="Zifcakova L."/>
            <person name="Stursova M."/>
            <person name="Spatafora J.W."/>
            <person name="Tedersoo L."/>
            <person name="Vaario L.M."/>
            <person name="Yamada A."/>
            <person name="Yan M."/>
            <person name="Wang P."/>
            <person name="Xu J."/>
            <person name="Bruns T."/>
            <person name="Baldrian P."/>
            <person name="Vilgalys R."/>
            <person name="Dunand C."/>
            <person name="Henrissat B."/>
            <person name="Grigoriev I.V."/>
            <person name="Hibbett D."/>
            <person name="Nagy L.G."/>
            <person name="Martin F.M."/>
        </authorList>
    </citation>
    <scope>NUCLEOTIDE SEQUENCE</scope>
    <source>
        <strain evidence="1">P2</strain>
    </source>
</reference>
<dbReference type="Proteomes" id="UP000886501">
    <property type="component" value="Unassembled WGS sequence"/>
</dbReference>
<comment type="caution">
    <text evidence="1">The sequence shown here is derived from an EMBL/GenBank/DDBJ whole genome shotgun (WGS) entry which is preliminary data.</text>
</comment>
<organism evidence="1 2">
    <name type="scientific">Thelephora ganbajun</name>
    <name type="common">Ganba fungus</name>
    <dbReference type="NCBI Taxonomy" id="370292"/>
    <lineage>
        <taxon>Eukaryota</taxon>
        <taxon>Fungi</taxon>
        <taxon>Dikarya</taxon>
        <taxon>Basidiomycota</taxon>
        <taxon>Agaricomycotina</taxon>
        <taxon>Agaricomycetes</taxon>
        <taxon>Thelephorales</taxon>
        <taxon>Thelephoraceae</taxon>
        <taxon>Thelephora</taxon>
    </lineage>
</organism>
<sequence length="299" mass="32792">MSGIARISTCVSPPPSRRRRATSLTSDELNFRRLAGDFSHLAPHLLGSDRPHLSVPDYDKDLPRIPSTSTGLWGGEAVTVFTDRMGSHTTSPIVGCPPPTPSYHVYERIQITEAQRIADQYRERRRSSIDVAQGSPVSEQATPSVNIHSPESLRAFPSSTVIRSGVSTDTQATNTPVKVALAPQSPTIHALAEETETTHTSHEGVSLFSRVHEDGTVSCTRGDCLTILPSLRAFLSHLHIHLIHEGLNSCELCGVWFTDDDHKDDHLNSCPKLPTFHKIGSLESKPSGSLHGFLSRFRR</sequence>
<dbReference type="EMBL" id="MU118007">
    <property type="protein sequence ID" value="KAF9648843.1"/>
    <property type="molecule type" value="Genomic_DNA"/>
</dbReference>
<reference evidence="1" key="1">
    <citation type="submission" date="2019-10" db="EMBL/GenBank/DDBJ databases">
        <authorList>
            <consortium name="DOE Joint Genome Institute"/>
            <person name="Kuo A."/>
            <person name="Miyauchi S."/>
            <person name="Kiss E."/>
            <person name="Drula E."/>
            <person name="Kohler A."/>
            <person name="Sanchez-Garcia M."/>
            <person name="Andreopoulos B."/>
            <person name="Barry K.W."/>
            <person name="Bonito G."/>
            <person name="Buee M."/>
            <person name="Carver A."/>
            <person name="Chen C."/>
            <person name="Cichocki N."/>
            <person name="Clum A."/>
            <person name="Culley D."/>
            <person name="Crous P.W."/>
            <person name="Fauchery L."/>
            <person name="Girlanda M."/>
            <person name="Hayes R."/>
            <person name="Keri Z."/>
            <person name="Labutti K."/>
            <person name="Lipzen A."/>
            <person name="Lombard V."/>
            <person name="Magnuson J."/>
            <person name="Maillard F."/>
            <person name="Morin E."/>
            <person name="Murat C."/>
            <person name="Nolan M."/>
            <person name="Ohm R."/>
            <person name="Pangilinan J."/>
            <person name="Pereira M."/>
            <person name="Perotto S."/>
            <person name="Peter M."/>
            <person name="Riley R."/>
            <person name="Sitrit Y."/>
            <person name="Stielow B."/>
            <person name="Szollosi G."/>
            <person name="Zifcakova L."/>
            <person name="Stursova M."/>
            <person name="Spatafora J.W."/>
            <person name="Tedersoo L."/>
            <person name="Vaario L.-M."/>
            <person name="Yamada A."/>
            <person name="Yan M."/>
            <person name="Wang P."/>
            <person name="Xu J."/>
            <person name="Bruns T."/>
            <person name="Baldrian P."/>
            <person name="Vilgalys R."/>
            <person name="Henrissat B."/>
            <person name="Grigoriev I.V."/>
            <person name="Hibbett D."/>
            <person name="Nagy L.G."/>
            <person name="Martin F.M."/>
        </authorList>
    </citation>
    <scope>NUCLEOTIDE SEQUENCE</scope>
    <source>
        <strain evidence="1">P2</strain>
    </source>
</reference>